<proteinExistence type="predicted"/>
<feature type="region of interest" description="Disordered" evidence="1">
    <location>
        <begin position="84"/>
        <end position="115"/>
    </location>
</feature>
<dbReference type="Proteomes" id="UP000722791">
    <property type="component" value="Unassembled WGS sequence"/>
</dbReference>
<feature type="compositionally biased region" description="Basic and acidic residues" evidence="1">
    <location>
        <begin position="100"/>
        <end position="111"/>
    </location>
</feature>
<dbReference type="Proteomes" id="UP000747110">
    <property type="component" value="Unassembled WGS sequence"/>
</dbReference>
<feature type="region of interest" description="Disordered" evidence="1">
    <location>
        <begin position="1044"/>
        <end position="1082"/>
    </location>
</feature>
<gene>
    <name evidence="2" type="ORF">Vretifemale_17295</name>
    <name evidence="3" type="ORF">Vretimale_18903</name>
</gene>
<evidence type="ECO:0000313" key="3">
    <source>
        <dbReference type="EMBL" id="GIM16311.1"/>
    </source>
</evidence>
<evidence type="ECO:0000313" key="2">
    <source>
        <dbReference type="EMBL" id="GIL89482.1"/>
    </source>
</evidence>
<feature type="compositionally biased region" description="Low complexity" evidence="1">
    <location>
        <begin position="1115"/>
        <end position="1128"/>
    </location>
</feature>
<organism evidence="3 4">
    <name type="scientific">Volvox reticuliferus</name>
    <dbReference type="NCBI Taxonomy" id="1737510"/>
    <lineage>
        <taxon>Eukaryota</taxon>
        <taxon>Viridiplantae</taxon>
        <taxon>Chlorophyta</taxon>
        <taxon>core chlorophytes</taxon>
        <taxon>Chlorophyceae</taxon>
        <taxon>CS clade</taxon>
        <taxon>Chlamydomonadales</taxon>
        <taxon>Volvocaceae</taxon>
        <taxon>Volvox</taxon>
    </lineage>
</organism>
<evidence type="ECO:0000313" key="4">
    <source>
        <dbReference type="Proteomes" id="UP000722791"/>
    </source>
</evidence>
<reference evidence="3" key="1">
    <citation type="journal article" date="2021" name="Proc. Natl. Acad. Sci. U.S.A.">
        <title>Three genomes in the algal genus Volvox reveal the fate of a haploid sex-determining region after a transition to homothallism.</title>
        <authorList>
            <person name="Yamamoto K."/>
            <person name="Hamaji T."/>
            <person name="Kawai-Toyooka H."/>
            <person name="Matsuzaki R."/>
            <person name="Takahashi F."/>
            <person name="Nishimura Y."/>
            <person name="Kawachi M."/>
            <person name="Noguchi H."/>
            <person name="Minakuchi Y."/>
            <person name="Umen J.G."/>
            <person name="Toyoda A."/>
            <person name="Nozaki H."/>
        </authorList>
    </citation>
    <scope>NUCLEOTIDE SEQUENCE</scope>
    <source>
        <strain evidence="3">NIES-3785</strain>
        <strain evidence="2">NIES-3786</strain>
    </source>
</reference>
<evidence type="ECO:0000313" key="5">
    <source>
        <dbReference type="Proteomes" id="UP000747110"/>
    </source>
</evidence>
<comment type="caution">
    <text evidence="3">The sequence shown here is derived from an EMBL/GenBank/DDBJ whole genome shotgun (WGS) entry which is preliminary data.</text>
</comment>
<sequence>MSAIRRTLENQQEHNRCRLHVARILAARHESERALRWPSEVGQHGPSLNTGGGTPCDSEVRIVAACRRRNPTALFLARRKARGPGWLGQRQSRNQESSDNDTRNDVAKEDSAALASSPSSIAATLAAAVMTLQQQQQQQVPPGVEALYNTYSTVPSISSCANSARHIGIADPDATNNAMAAIPAMVVHVGLIAIVEASRRLLGRAPEMVAARNNARRLIINTAESLRAREGSSGGGDRDVSLWRYGITLRDTFLHCAELDWQQLDKTLDKNPLLRSLAFAEACRVPEVSELRDALVRLRPKLILVHPNTWGRMLEAALHSRSDTQMRTVLDYAVRGVVLLLDSGVPDEQLHPIFCAELSVLILLLRLDASQLESFRKRPGRETLASYAAALRDAVRDAFLTDTPYRYLSPGQLYNLLCTSALGDGPADCNISSYADVIWAQRAGKYVHERLVAILTVLEPSQFVVALTETALVMAIFEAGPHYETSPDVQDALKDVLAAKTVLVTAQGAAVRAGAGELSWSCASAGVVSLPGSPAPVKSVDAMDSFDPPGLAAGAKGVNERLEGGHIFRREVLGAQGGAWAERPEAPANAVSEGPGAAADAQPDAVTVAEAEAEAETASATDTDAATRERTVGPYDFLRKMVQKDCELAATITSSSASVGGVMLRETDARLDSVQLSMNAAFDSLAWIQSNNLLGEDFTEDPESLAALDDLLRSGQEICWQANGVRECHREQWTDAVLRAATAFIDILQVDLADCLKCKDAAALLEMRLPARALIEALRPGLLAAHPGTWGELIRLLEAKLRETEAAGTRRDGRSSDMAFRVMGAAIRCLVCLAGQEMPLQVLGLSWCVLGGVVFMIQLDQLEKQYPAEQDKDHMVNGAASIASLAFRCLRFTPLIQALKAKSGRSAVAVTAAAVTPLPPPPSHGVAVPSSSYRSGPQLASLETVVASLGIFSTTSPVPTVAVLLSAYMTDWVLERWQRRGWQPSGPGRLWPRRVSESEGRLTEEPNKRRVVRHLAVLCGVSHGRKGGAGSSVDGSGHKRELAVEEDKDDVGPGLGRPGQLQGAQELRRVNEHSREDATTGVAPSGSAGFVFLSDGAVRVTTRVVQRPAVSAVAATTSSWDASARSSAHTNDDSCRSSSTTSTTAESIIGRNVNRGVCNTTAVGVSHGANSHITGTVGGQRPVKAGPVVSELAIAGTEGAATFAARGSGPVVFRSGCGVSELIRVLDAWSQIMEGLAHSNLDVRCDVVLEGCEALAMFMMIFSMRNGPQLDAVVSLQPCFATCGADTAGCATAHAETSNEKKAEGRDLPPRLEPLRLSLVPGYDAGVLYNLAHGPGEASRGPHFVTITAFSKVLQLIKVVRKALRDENAGVFEVRAQGFEGLRRALQLVSQVCSDMRAVQRDLIFQPTVVSFRLHDDGEGLANRQGASSIRQQPQPPGRELANFIDTVMGVVEDVIQVQRMFFQMGDTEYCASGDTIATLGKAEEDLKWLWHQVRDRGPAGGPDGGGGVREALYVTMLLAECTPGRPRELIFRRTEGSVRPHHEGRRRHLAKVMMSA</sequence>
<dbReference type="EMBL" id="BNCQ01000076">
    <property type="protein sequence ID" value="GIM16311.1"/>
    <property type="molecule type" value="Genomic_DNA"/>
</dbReference>
<keyword evidence="5" id="KW-1185">Reference proteome</keyword>
<dbReference type="EMBL" id="BNCP01000050">
    <property type="protein sequence ID" value="GIL89482.1"/>
    <property type="molecule type" value="Genomic_DNA"/>
</dbReference>
<name>A0A8J4GY13_9CHLO</name>
<evidence type="ECO:0000256" key="1">
    <source>
        <dbReference type="SAM" id="MobiDB-lite"/>
    </source>
</evidence>
<feature type="compositionally biased region" description="Basic and acidic residues" evidence="1">
    <location>
        <begin position="1066"/>
        <end position="1078"/>
    </location>
</feature>
<feature type="region of interest" description="Disordered" evidence="1">
    <location>
        <begin position="1115"/>
        <end position="1143"/>
    </location>
</feature>
<dbReference type="OrthoDB" id="563018at2759"/>
<protein>
    <submittedName>
        <fullName evidence="3">Uncharacterized protein</fullName>
    </submittedName>
</protein>
<accession>A0A8J4GY13</accession>